<dbReference type="PANTHER" id="PTHR35149:SF1">
    <property type="entry name" value="DUF5655 DOMAIN-CONTAINING PROTEIN"/>
    <property type="match status" value="1"/>
</dbReference>
<dbReference type="AlphaFoldDB" id="A0A1M5UJM5"/>
<dbReference type="RefSeq" id="WP_073374242.1">
    <property type="nucleotide sequence ID" value="NZ_FQXS01000005.1"/>
</dbReference>
<dbReference type="PANTHER" id="PTHR35149">
    <property type="entry name" value="SLL5132 PROTEIN"/>
    <property type="match status" value="1"/>
</dbReference>
<dbReference type="Pfam" id="PF03235">
    <property type="entry name" value="GmrSD_N"/>
    <property type="match status" value="1"/>
</dbReference>
<feature type="domain" description="GmrSD restriction endonucleases N-terminal" evidence="1">
    <location>
        <begin position="11"/>
        <end position="253"/>
    </location>
</feature>
<dbReference type="InterPro" id="IPR004919">
    <property type="entry name" value="GmrSD_N"/>
</dbReference>
<evidence type="ECO:0000313" key="3">
    <source>
        <dbReference type="EMBL" id="SHH63244.1"/>
    </source>
</evidence>
<feature type="domain" description="GmrSD restriction endonucleases C-terminal" evidence="2">
    <location>
        <begin position="455"/>
        <end position="596"/>
    </location>
</feature>
<dbReference type="Pfam" id="PF07510">
    <property type="entry name" value="GmrSD_C"/>
    <property type="match status" value="1"/>
</dbReference>
<gene>
    <name evidence="3" type="ORF">SAMN02745124_01207</name>
</gene>
<dbReference type="OrthoDB" id="9798761at2"/>
<reference evidence="3 4" key="1">
    <citation type="submission" date="2016-11" db="EMBL/GenBank/DDBJ databases">
        <authorList>
            <person name="Jaros S."/>
            <person name="Januszkiewicz K."/>
            <person name="Wedrychowicz H."/>
        </authorList>
    </citation>
    <scope>NUCLEOTIDE SEQUENCE [LARGE SCALE GENOMIC DNA]</scope>
    <source>
        <strain evidence="3 4">DSM 9705</strain>
    </source>
</reference>
<name>A0A1M5UJM5_9BACT</name>
<evidence type="ECO:0008006" key="5">
    <source>
        <dbReference type="Google" id="ProtNLM"/>
    </source>
</evidence>
<proteinExistence type="predicted"/>
<evidence type="ECO:0000259" key="1">
    <source>
        <dbReference type="Pfam" id="PF03235"/>
    </source>
</evidence>
<dbReference type="Proteomes" id="UP000184139">
    <property type="component" value="Unassembled WGS sequence"/>
</dbReference>
<keyword evidence="4" id="KW-1185">Reference proteome</keyword>
<sequence>MQIDPVYTTVGNLFRHEPRFFIPKYQRAYAWESEPVNDFIRDIKNCFEMRKSNRRHTHFFGGILSVERKLVGTVSRNEYEIIDGQQRIATFTLLVAALIKAYSDLEVTANNADDTENAIIIKGRKTILSNRFVEFEQEVNRQITNVEVLKLSRADQPYYTELIRGANPTDDRESHRRINSAYCVLSSFIKGIVDAEDQLTRKMDNLEIFQIIIDDDCSILHMVTTSRKDAYRLFQVLNDRGTNLTDGDLLRAKTLEILEGHNQEQDTVERSWDRILADHPTDTNNYLNWIYESYTGRRATQNALYDKFCDEFFPQHHSSELLASEAEDVRVAVRQIESDIQECRDLLQGEWPYKRQQPITNWDITRLKTLLFELGHTLSIPLLLAASKLDHRKFAELVQLVERIFFRYKLICNKHVTPLKNIYYQESIAIRRDPANYNIADLKTKLQNLIDSNASDQIFRSELQALEYHETGGSNKPLKYFLMSVEYYYQWYNAGANGSPQCIDKSRVFDFSGTSIEHVYPQNANPADINHTLEPVKNQIGNLTIMDPSQNNIGGSQSFQYKKHIYLGSLAAMTQDIGNKADWTITEIEERRDFLLDAAVAIFRT</sequence>
<accession>A0A1M5UJM5</accession>
<evidence type="ECO:0000259" key="2">
    <source>
        <dbReference type="Pfam" id="PF07510"/>
    </source>
</evidence>
<protein>
    <recommendedName>
        <fullName evidence="5">DUF262 domain-containing protein</fullName>
    </recommendedName>
</protein>
<organism evidence="3 4">
    <name type="scientific">Desulfofustis glycolicus DSM 9705</name>
    <dbReference type="NCBI Taxonomy" id="1121409"/>
    <lineage>
        <taxon>Bacteria</taxon>
        <taxon>Pseudomonadati</taxon>
        <taxon>Thermodesulfobacteriota</taxon>
        <taxon>Desulfobulbia</taxon>
        <taxon>Desulfobulbales</taxon>
        <taxon>Desulfocapsaceae</taxon>
        <taxon>Desulfofustis</taxon>
    </lineage>
</organism>
<dbReference type="EMBL" id="FQXS01000005">
    <property type="protein sequence ID" value="SHH63244.1"/>
    <property type="molecule type" value="Genomic_DNA"/>
</dbReference>
<dbReference type="InterPro" id="IPR011089">
    <property type="entry name" value="GmrSD_C"/>
</dbReference>
<evidence type="ECO:0000313" key="4">
    <source>
        <dbReference type="Proteomes" id="UP000184139"/>
    </source>
</evidence>
<dbReference type="STRING" id="1121409.SAMN02745124_01207"/>